<feature type="transmembrane region" description="Helical" evidence="1">
    <location>
        <begin position="187"/>
        <end position="206"/>
    </location>
</feature>
<dbReference type="PANTHER" id="PTHR22941:SF48">
    <property type="entry name" value="G PROTEIN-COUPLED RECEPTOR-RELATED"/>
    <property type="match status" value="1"/>
</dbReference>
<dbReference type="AlphaFoldDB" id="A0A1I7UBL4"/>
<dbReference type="InterPro" id="IPR053220">
    <property type="entry name" value="Nematode_rcpt-like_serp_H"/>
</dbReference>
<evidence type="ECO:0000313" key="2">
    <source>
        <dbReference type="Proteomes" id="UP000095282"/>
    </source>
</evidence>
<sequence length="232" mass="26390">MKSVKRSMFNLHFWGMASDIGTGILTQPFICTPTYSGLILGVLKFLPASIPTYLSCTAFMTLVEVPDQTYGREQLFKQFPQFLQYDSPETPIYVLLWDLEEWLLLLQRILMIFITTQGLTFVFLISYEMRQATRQMTLSETSLRLQKEFMRAVKLQILIPIILILIPSVSLAALGTNRTNIQGANNLIFMTISTHGAISTLAMLYLHKPYRDYCSSHFCVAVRPVDNAVSVT</sequence>
<feature type="transmembrane region" description="Helical" evidence="1">
    <location>
        <begin position="157"/>
        <end position="175"/>
    </location>
</feature>
<evidence type="ECO:0000256" key="1">
    <source>
        <dbReference type="SAM" id="Phobius"/>
    </source>
</evidence>
<dbReference type="Pfam" id="PF10318">
    <property type="entry name" value="7TM_GPCR_Srh"/>
    <property type="match status" value="1"/>
</dbReference>
<accession>A0A1I7UBL4</accession>
<dbReference type="WBParaSite" id="Csp11.Scaffold629.g7686.t2">
    <property type="protein sequence ID" value="Csp11.Scaffold629.g7686.t2"/>
    <property type="gene ID" value="Csp11.Scaffold629.g7686"/>
</dbReference>
<keyword evidence="2" id="KW-1185">Reference proteome</keyword>
<keyword evidence="1" id="KW-0472">Membrane</keyword>
<dbReference type="PANTHER" id="PTHR22941">
    <property type="entry name" value="SERPENTINE RECEPTOR"/>
    <property type="match status" value="1"/>
</dbReference>
<keyword evidence="1" id="KW-1133">Transmembrane helix</keyword>
<organism evidence="2 3">
    <name type="scientific">Caenorhabditis tropicalis</name>
    <dbReference type="NCBI Taxonomy" id="1561998"/>
    <lineage>
        <taxon>Eukaryota</taxon>
        <taxon>Metazoa</taxon>
        <taxon>Ecdysozoa</taxon>
        <taxon>Nematoda</taxon>
        <taxon>Chromadorea</taxon>
        <taxon>Rhabditida</taxon>
        <taxon>Rhabditina</taxon>
        <taxon>Rhabditomorpha</taxon>
        <taxon>Rhabditoidea</taxon>
        <taxon>Rhabditidae</taxon>
        <taxon>Peloderinae</taxon>
        <taxon>Caenorhabditis</taxon>
    </lineage>
</organism>
<proteinExistence type="predicted"/>
<dbReference type="Proteomes" id="UP000095282">
    <property type="component" value="Unplaced"/>
</dbReference>
<evidence type="ECO:0000313" key="3">
    <source>
        <dbReference type="WBParaSite" id="Csp11.Scaffold629.g7686.t2"/>
    </source>
</evidence>
<dbReference type="InterPro" id="IPR019422">
    <property type="entry name" value="7TM_GPCR_serpentine_rcpt_Srh"/>
</dbReference>
<name>A0A1I7UBL4_9PELO</name>
<feature type="transmembrane region" description="Helical" evidence="1">
    <location>
        <begin position="105"/>
        <end position="127"/>
    </location>
</feature>
<protein>
    <submittedName>
        <fullName evidence="3">Serpentine Receptor, class H</fullName>
    </submittedName>
</protein>
<keyword evidence="1" id="KW-0812">Transmembrane</keyword>
<reference evidence="3" key="1">
    <citation type="submission" date="2016-11" db="UniProtKB">
        <authorList>
            <consortium name="WormBaseParasite"/>
        </authorList>
    </citation>
    <scope>IDENTIFICATION</scope>
</reference>